<accession>E9HQL0</accession>
<dbReference type="HOGENOM" id="CLU_2029005_0_0_1"/>
<proteinExistence type="predicted"/>
<dbReference type="KEGG" id="dpx:DAPPUDRAFT_332667"/>
<organism evidence="1 2">
    <name type="scientific">Daphnia pulex</name>
    <name type="common">Water flea</name>
    <dbReference type="NCBI Taxonomy" id="6669"/>
    <lineage>
        <taxon>Eukaryota</taxon>
        <taxon>Metazoa</taxon>
        <taxon>Ecdysozoa</taxon>
        <taxon>Arthropoda</taxon>
        <taxon>Crustacea</taxon>
        <taxon>Branchiopoda</taxon>
        <taxon>Diplostraca</taxon>
        <taxon>Cladocera</taxon>
        <taxon>Anomopoda</taxon>
        <taxon>Daphniidae</taxon>
        <taxon>Daphnia</taxon>
    </lineage>
</organism>
<dbReference type="EMBL" id="GL732722">
    <property type="protein sequence ID" value="EFX65970.1"/>
    <property type="molecule type" value="Genomic_DNA"/>
</dbReference>
<dbReference type="PhylomeDB" id="E9HQL0"/>
<keyword evidence="2" id="KW-1185">Reference proteome</keyword>
<dbReference type="AlphaFoldDB" id="E9HQL0"/>
<sequence>MADSIAKSAAKSWSSYHPSLPLTKSYAKNEILIYVNTLWDDEWRSTNAGKSTRAFFPSVNRAKILNTCTLAYQTNQLLSGHCRLNGYQYRFQHVSEALHARANHVAGTKITFYKFEHCGPTR</sequence>
<reference evidence="1 2" key="1">
    <citation type="journal article" date="2011" name="Science">
        <title>The ecoresponsive genome of Daphnia pulex.</title>
        <authorList>
            <person name="Colbourne J.K."/>
            <person name="Pfrender M.E."/>
            <person name="Gilbert D."/>
            <person name="Thomas W.K."/>
            <person name="Tucker A."/>
            <person name="Oakley T.H."/>
            <person name="Tokishita S."/>
            <person name="Aerts A."/>
            <person name="Arnold G.J."/>
            <person name="Basu M.K."/>
            <person name="Bauer D.J."/>
            <person name="Caceres C.E."/>
            <person name="Carmel L."/>
            <person name="Casola C."/>
            <person name="Choi J.H."/>
            <person name="Detter J.C."/>
            <person name="Dong Q."/>
            <person name="Dusheyko S."/>
            <person name="Eads B.D."/>
            <person name="Frohlich T."/>
            <person name="Geiler-Samerotte K.A."/>
            <person name="Gerlach D."/>
            <person name="Hatcher P."/>
            <person name="Jogdeo S."/>
            <person name="Krijgsveld J."/>
            <person name="Kriventseva E.V."/>
            <person name="Kultz D."/>
            <person name="Laforsch C."/>
            <person name="Lindquist E."/>
            <person name="Lopez J."/>
            <person name="Manak J.R."/>
            <person name="Muller J."/>
            <person name="Pangilinan J."/>
            <person name="Patwardhan R.P."/>
            <person name="Pitluck S."/>
            <person name="Pritham E.J."/>
            <person name="Rechtsteiner A."/>
            <person name="Rho M."/>
            <person name="Rogozin I.B."/>
            <person name="Sakarya O."/>
            <person name="Salamov A."/>
            <person name="Schaack S."/>
            <person name="Shapiro H."/>
            <person name="Shiga Y."/>
            <person name="Skalitzky C."/>
            <person name="Smith Z."/>
            <person name="Souvorov A."/>
            <person name="Sung W."/>
            <person name="Tang Z."/>
            <person name="Tsuchiya D."/>
            <person name="Tu H."/>
            <person name="Vos H."/>
            <person name="Wang M."/>
            <person name="Wolf Y.I."/>
            <person name="Yamagata H."/>
            <person name="Yamada T."/>
            <person name="Ye Y."/>
            <person name="Shaw J.R."/>
            <person name="Andrews J."/>
            <person name="Crease T.J."/>
            <person name="Tang H."/>
            <person name="Lucas S.M."/>
            <person name="Robertson H.M."/>
            <person name="Bork P."/>
            <person name="Koonin E.V."/>
            <person name="Zdobnov E.M."/>
            <person name="Grigoriev I.V."/>
            <person name="Lynch M."/>
            <person name="Boore J.L."/>
        </authorList>
    </citation>
    <scope>NUCLEOTIDE SEQUENCE [LARGE SCALE GENOMIC DNA]</scope>
</reference>
<name>E9HQL0_DAPPU</name>
<dbReference type="Proteomes" id="UP000000305">
    <property type="component" value="Unassembled WGS sequence"/>
</dbReference>
<gene>
    <name evidence="1" type="ORF">DAPPUDRAFT_332667</name>
</gene>
<dbReference type="OrthoDB" id="6781282at2759"/>
<evidence type="ECO:0000313" key="2">
    <source>
        <dbReference type="Proteomes" id="UP000000305"/>
    </source>
</evidence>
<evidence type="ECO:0000313" key="1">
    <source>
        <dbReference type="EMBL" id="EFX65970.1"/>
    </source>
</evidence>
<dbReference type="InParanoid" id="E9HQL0"/>
<protein>
    <submittedName>
        <fullName evidence="1">Uncharacterized protein</fullName>
    </submittedName>
</protein>